<sequence length="347" mass="37632">METALVSLAMMELPASADGPSVPEWIHLMPKGRVQARDGRGPWHYEDAKAVIAESFARRRKIHVDENHSTRSAAKLGMSAPARGYITEMEEREDGIWGRVDWTRTGEALLSDRAYWGISPVLSYDKSTGKVLAIAHASLTNDPALRELLALNSTEYSDMFSAKVAKMLGLSEDASEDDITAALAKRLDKGEGSEELSTSLSEIGAAMGLEGEVSLATLITTAKARQAASDEQQEAFAALQTKVRTLEEGGKRKAAEDFVDGAIRDRRAGVKASREDYVALHMENPERAAKMVAGLPKLDPTSTVLEPPAAKEGEVTLSTEHRQVARQLGLSDDEMIAAMKAEQKEAL</sequence>
<evidence type="ECO:0000313" key="2">
    <source>
        <dbReference type="Proteomes" id="UP000186559"/>
    </source>
</evidence>
<evidence type="ECO:0000313" key="1">
    <source>
        <dbReference type="EMBL" id="APX21282.1"/>
    </source>
</evidence>
<dbReference type="RefSeq" id="WP_076621964.1">
    <property type="nucleotide sequence ID" value="NZ_BMEW01000002.1"/>
</dbReference>
<dbReference type="KEGG" id="tpro:Ga0080559_TMP486"/>
<protein>
    <submittedName>
        <fullName evidence="1">Mu-like prophage I protein</fullName>
    </submittedName>
</protein>
<dbReference type="STRING" id="1229727.Ga0080559_TMP486"/>
<dbReference type="PIRSF" id="PIRSF016624">
    <property type="entry name" value="Mu_prophg_I"/>
    <property type="match status" value="1"/>
</dbReference>
<keyword evidence="2" id="KW-1185">Reference proteome</keyword>
<name>A0A1U7CZH8_9RHOB</name>
<gene>
    <name evidence="1" type="ORF">Ga0080559_TMP486</name>
</gene>
<dbReference type="AlphaFoldDB" id="A0A1U7CZH8"/>
<reference evidence="1 2" key="1">
    <citation type="submission" date="2016-03" db="EMBL/GenBank/DDBJ databases">
        <title>Deep-sea bacteria in the southern Pacific.</title>
        <authorList>
            <person name="Tang K."/>
        </authorList>
    </citation>
    <scope>NUCLEOTIDE SEQUENCE [LARGE SCALE GENOMIC DNA]</scope>
    <source>
        <strain evidence="1 2">JLT2016</strain>
    </source>
</reference>
<dbReference type="Pfam" id="PF10123">
    <property type="entry name" value="Mu-like_Pro"/>
    <property type="match status" value="1"/>
</dbReference>
<dbReference type="EMBL" id="CP014796">
    <property type="protein sequence ID" value="APX21282.1"/>
    <property type="molecule type" value="Genomic_DNA"/>
</dbReference>
<proteinExistence type="predicted"/>
<dbReference type="Proteomes" id="UP000186559">
    <property type="component" value="Chromosome"/>
</dbReference>
<organism evidence="1 2">
    <name type="scientific">Salipiger profundus</name>
    <dbReference type="NCBI Taxonomy" id="1229727"/>
    <lineage>
        <taxon>Bacteria</taxon>
        <taxon>Pseudomonadati</taxon>
        <taxon>Pseudomonadota</taxon>
        <taxon>Alphaproteobacteria</taxon>
        <taxon>Rhodobacterales</taxon>
        <taxon>Roseobacteraceae</taxon>
        <taxon>Salipiger</taxon>
    </lineage>
</organism>
<dbReference type="InterPro" id="IPR012106">
    <property type="entry name" value="Phage_Mu_Gp1"/>
</dbReference>
<accession>A0A1U7CZH8</accession>